<keyword evidence="4" id="KW-1185">Reference proteome</keyword>
<dbReference type="RefSeq" id="WP_370891787.1">
    <property type="nucleotide sequence ID" value="NZ_JBGJLR010000006.1"/>
</dbReference>
<evidence type="ECO:0000256" key="1">
    <source>
        <dbReference type="SAM" id="MobiDB-lite"/>
    </source>
</evidence>
<gene>
    <name evidence="3" type="ORF">ACBP88_07775</name>
</gene>
<evidence type="ECO:0000256" key="2">
    <source>
        <dbReference type="SAM" id="SignalP"/>
    </source>
</evidence>
<organism evidence="3 4">
    <name type="scientific">Comamonas jiangduensis</name>
    <dbReference type="NCBI Taxonomy" id="1194168"/>
    <lineage>
        <taxon>Bacteria</taxon>
        <taxon>Pseudomonadati</taxon>
        <taxon>Pseudomonadota</taxon>
        <taxon>Betaproteobacteria</taxon>
        <taxon>Burkholderiales</taxon>
        <taxon>Comamonadaceae</taxon>
        <taxon>Comamonas</taxon>
    </lineage>
</organism>
<protein>
    <submittedName>
        <fullName evidence="3">Uncharacterized protein</fullName>
    </submittedName>
</protein>
<dbReference type="EMBL" id="JBGJLR010000006">
    <property type="protein sequence ID" value="MEZ2739363.1"/>
    <property type="molecule type" value="Genomic_DNA"/>
</dbReference>
<evidence type="ECO:0000313" key="4">
    <source>
        <dbReference type="Proteomes" id="UP001567350"/>
    </source>
</evidence>
<feature type="signal peptide" evidence="2">
    <location>
        <begin position="1"/>
        <end position="20"/>
    </location>
</feature>
<evidence type="ECO:0000313" key="3">
    <source>
        <dbReference type="EMBL" id="MEZ2739363.1"/>
    </source>
</evidence>
<sequence>MHPTASTPSRVLLCASAAHCAQVLHAAAAASVQLHGLYPSTQWPSSHAHGQLLLWALTPADHPQAEQAAAIEQHWRALMVQGGHGLTIHMLYGSAAQQAGQLAPWTEPRPADAAGASSPHADCRECLDASSEQTLFQHLLRRAPQHPEHNQ</sequence>
<accession>A0ABV4IG54</accession>
<feature type="chain" id="PRO_5045808114" evidence="2">
    <location>
        <begin position="21"/>
        <end position="151"/>
    </location>
</feature>
<dbReference type="Proteomes" id="UP001567350">
    <property type="component" value="Unassembled WGS sequence"/>
</dbReference>
<reference evidence="3 4" key="1">
    <citation type="submission" date="2024-08" db="EMBL/GenBank/DDBJ databases">
        <authorList>
            <person name="Feng Z."/>
            <person name="Ronholm J."/>
        </authorList>
    </citation>
    <scope>NUCLEOTIDE SEQUENCE [LARGE SCALE GENOMIC DNA]</scope>
    <source>
        <strain evidence="3 4">4-AB0-8</strain>
    </source>
</reference>
<comment type="caution">
    <text evidence="3">The sequence shown here is derived from an EMBL/GenBank/DDBJ whole genome shotgun (WGS) entry which is preliminary data.</text>
</comment>
<keyword evidence="2" id="KW-0732">Signal</keyword>
<proteinExistence type="predicted"/>
<feature type="region of interest" description="Disordered" evidence="1">
    <location>
        <begin position="102"/>
        <end position="122"/>
    </location>
</feature>
<name>A0ABV4IG54_9BURK</name>